<dbReference type="OMA" id="CINIEIV"/>
<protein>
    <recommendedName>
        <fullName evidence="4">Small EDRK-rich factor-like N-terminal domain-containing protein</fullName>
    </recommendedName>
</protein>
<keyword evidence="3" id="KW-1185">Reference proteome</keyword>
<evidence type="ECO:0000313" key="3">
    <source>
        <dbReference type="Proteomes" id="UP000076078"/>
    </source>
</evidence>
<dbReference type="AlphaFoldDB" id="A0A152A948"/>
<dbReference type="EMBL" id="LODT01000001">
    <property type="protein sequence ID" value="KYR02748.1"/>
    <property type="molecule type" value="Genomic_DNA"/>
</dbReference>
<proteinExistence type="predicted"/>
<reference evidence="2 3" key="1">
    <citation type="submission" date="2015-12" db="EMBL/GenBank/DDBJ databases">
        <title>Dictyostelia acquired genes for synthesis and detection of signals that induce cell-type specialization by lateral gene transfer from prokaryotes.</title>
        <authorList>
            <person name="Gloeckner G."/>
            <person name="Schaap P."/>
        </authorList>
    </citation>
    <scope>NUCLEOTIDE SEQUENCE [LARGE SCALE GENOMIC DNA]</scope>
    <source>
        <strain evidence="2 3">TK</strain>
    </source>
</reference>
<dbReference type="Proteomes" id="UP000076078">
    <property type="component" value="Unassembled WGS sequence"/>
</dbReference>
<organism evidence="2 3">
    <name type="scientific">Tieghemostelium lacteum</name>
    <name type="common">Slime mold</name>
    <name type="synonym">Dictyostelium lacteum</name>
    <dbReference type="NCBI Taxonomy" id="361077"/>
    <lineage>
        <taxon>Eukaryota</taxon>
        <taxon>Amoebozoa</taxon>
        <taxon>Evosea</taxon>
        <taxon>Eumycetozoa</taxon>
        <taxon>Dictyostelia</taxon>
        <taxon>Dictyosteliales</taxon>
        <taxon>Raperosteliaceae</taxon>
        <taxon>Tieghemostelium</taxon>
    </lineage>
</organism>
<gene>
    <name evidence="2" type="ORF">DLAC_00211</name>
</gene>
<comment type="caution">
    <text evidence="2">The sequence shown here is derived from an EMBL/GenBank/DDBJ whole genome shotgun (WGS) entry which is preliminary data.</text>
</comment>
<dbReference type="OrthoDB" id="18018at2759"/>
<evidence type="ECO:0000313" key="2">
    <source>
        <dbReference type="EMBL" id="KYR02748.1"/>
    </source>
</evidence>
<dbReference type="InParanoid" id="A0A152A948"/>
<accession>A0A152A948</accession>
<sequence length="88" mass="10177">MTSLYLYIWKFNDFKCINIEIVGGNQREIDRKRSEERKNKGPKKALGDANARKEKDTNIMLQKQKAHDEKKAAEAEAARLAKLEANKK</sequence>
<evidence type="ECO:0000256" key="1">
    <source>
        <dbReference type="SAM" id="MobiDB-lite"/>
    </source>
</evidence>
<feature type="compositionally biased region" description="Basic and acidic residues" evidence="1">
    <location>
        <begin position="65"/>
        <end position="74"/>
    </location>
</feature>
<feature type="region of interest" description="Disordered" evidence="1">
    <location>
        <begin position="32"/>
        <end position="74"/>
    </location>
</feature>
<evidence type="ECO:0008006" key="4">
    <source>
        <dbReference type="Google" id="ProtNLM"/>
    </source>
</evidence>
<name>A0A152A948_TIELA</name>